<dbReference type="STRING" id="765915.A0A1Y2HHC2"/>
<protein>
    <recommendedName>
        <fullName evidence="1">Mitochondrial import inner membrane translocase subunit TIM50</fullName>
    </recommendedName>
</protein>
<dbReference type="SUPFAM" id="SSF56784">
    <property type="entry name" value="HAD-like"/>
    <property type="match status" value="1"/>
</dbReference>
<keyword evidence="1" id="KW-0653">Protein transport</keyword>
<dbReference type="GO" id="GO:0005744">
    <property type="term" value="C:TIM23 mitochondrial import inner membrane translocase complex"/>
    <property type="evidence" value="ECO:0007669"/>
    <property type="project" value="UniProtKB-UniRule"/>
</dbReference>
<dbReference type="Proteomes" id="UP000193411">
    <property type="component" value="Unassembled WGS sequence"/>
</dbReference>
<comment type="function">
    <text evidence="1">Essential component of the TIM23 complex, a complex that mediates the translocation of transit peptide-containing proteins across the mitochondrial inner membrane.</text>
</comment>
<keyword evidence="1" id="KW-0809">Transit peptide</keyword>
<feature type="domain" description="FCP1 homology" evidence="2">
    <location>
        <begin position="1"/>
        <end position="159"/>
    </location>
</feature>
<accession>A0A1Y2HHC2</accession>
<organism evidence="3 4">
    <name type="scientific">Catenaria anguillulae PL171</name>
    <dbReference type="NCBI Taxonomy" id="765915"/>
    <lineage>
        <taxon>Eukaryota</taxon>
        <taxon>Fungi</taxon>
        <taxon>Fungi incertae sedis</taxon>
        <taxon>Blastocladiomycota</taxon>
        <taxon>Blastocladiomycetes</taxon>
        <taxon>Blastocladiales</taxon>
        <taxon>Catenariaceae</taxon>
        <taxon>Catenaria</taxon>
    </lineage>
</organism>
<name>A0A1Y2HHC2_9FUNG</name>
<dbReference type="InterPro" id="IPR023214">
    <property type="entry name" value="HAD_sf"/>
</dbReference>
<gene>
    <name evidence="3" type="ORF">BCR44DRAFT_1187372</name>
</gene>
<evidence type="ECO:0000313" key="4">
    <source>
        <dbReference type="Proteomes" id="UP000193411"/>
    </source>
</evidence>
<comment type="subcellular location">
    <subcellularLocation>
        <location evidence="1">Mitochondrion inner membrane</location>
        <topology evidence="1">Single-pass membrane protein</topology>
    </subcellularLocation>
</comment>
<reference evidence="3 4" key="1">
    <citation type="submission" date="2016-07" db="EMBL/GenBank/DDBJ databases">
        <title>Pervasive Adenine N6-methylation of Active Genes in Fungi.</title>
        <authorList>
            <consortium name="DOE Joint Genome Institute"/>
            <person name="Mondo S.J."/>
            <person name="Dannebaum R.O."/>
            <person name="Kuo R.C."/>
            <person name="Labutti K."/>
            <person name="Haridas S."/>
            <person name="Kuo A."/>
            <person name="Salamov A."/>
            <person name="Ahrendt S.R."/>
            <person name="Lipzen A."/>
            <person name="Sullivan W."/>
            <person name="Andreopoulos W.B."/>
            <person name="Clum A."/>
            <person name="Lindquist E."/>
            <person name="Daum C."/>
            <person name="Ramamoorthy G.K."/>
            <person name="Gryganskyi A."/>
            <person name="Culley D."/>
            <person name="Magnuson J.K."/>
            <person name="James T.Y."/>
            <person name="O'Malley M.A."/>
            <person name="Stajich J.E."/>
            <person name="Spatafora J.W."/>
            <person name="Visel A."/>
            <person name="Grigoriev I.V."/>
        </authorList>
    </citation>
    <scope>NUCLEOTIDE SEQUENCE [LARGE SCALE GENOMIC DNA]</scope>
    <source>
        <strain evidence="3 4">PL171</strain>
    </source>
</reference>
<dbReference type="GO" id="GO:0015031">
    <property type="term" value="P:protein transport"/>
    <property type="evidence" value="ECO:0007669"/>
    <property type="project" value="UniProtKB-KW"/>
</dbReference>
<keyword evidence="4" id="KW-1185">Reference proteome</keyword>
<dbReference type="PANTHER" id="PTHR12210">
    <property type="entry name" value="DULLARD PROTEIN PHOSPHATASE"/>
    <property type="match status" value="1"/>
</dbReference>
<keyword evidence="1" id="KW-0811">Translocation</keyword>
<dbReference type="SMART" id="SM00577">
    <property type="entry name" value="CPDc"/>
    <property type="match status" value="1"/>
</dbReference>
<evidence type="ECO:0000259" key="2">
    <source>
        <dbReference type="PROSITE" id="PS50969"/>
    </source>
</evidence>
<dbReference type="InterPro" id="IPR004274">
    <property type="entry name" value="FCP1_dom"/>
</dbReference>
<dbReference type="Pfam" id="PF03031">
    <property type="entry name" value="NIF"/>
    <property type="match status" value="1"/>
</dbReference>
<comment type="similarity">
    <text evidence="1">Belongs to the TIM50 family.</text>
</comment>
<dbReference type="PROSITE" id="PS50969">
    <property type="entry name" value="FCP1"/>
    <property type="match status" value="1"/>
</dbReference>
<keyword evidence="1" id="KW-0496">Mitochondrion</keyword>
<proteinExistence type="inferred from homology"/>
<sequence>MDETLIHSRKEDVAHETFRQHASFSVTGQGNVVHWVHVRPGARQFLAHMASHITIVIFTAGIFAYPKPILDQIDPENRWIAARLYQDMCTDMFGVYSVPDNTLFSKDTSRWRPICVECCLRMTVRHRPSSTLATSSSSASILVQRGLLVVALGWVSGVG</sequence>
<evidence type="ECO:0000313" key="3">
    <source>
        <dbReference type="EMBL" id="ORZ33988.1"/>
    </source>
</evidence>
<dbReference type="InterPro" id="IPR050365">
    <property type="entry name" value="TIM50"/>
</dbReference>
<dbReference type="OrthoDB" id="277011at2759"/>
<keyword evidence="1" id="KW-0813">Transport</keyword>
<comment type="subunit">
    <text evidence="1">Component of the TIM23 complex.</text>
</comment>
<comment type="caution">
    <text evidence="3">The sequence shown here is derived from an EMBL/GenBank/DDBJ whole genome shotgun (WGS) entry which is preliminary data.</text>
</comment>
<dbReference type="Gene3D" id="3.40.50.1000">
    <property type="entry name" value="HAD superfamily/HAD-like"/>
    <property type="match status" value="1"/>
</dbReference>
<dbReference type="InterPro" id="IPR036412">
    <property type="entry name" value="HAD-like_sf"/>
</dbReference>
<evidence type="ECO:0000256" key="1">
    <source>
        <dbReference type="RuleBase" id="RU365079"/>
    </source>
</evidence>
<dbReference type="AlphaFoldDB" id="A0A1Y2HHC2"/>
<dbReference type="EMBL" id="MCFL01000032">
    <property type="protein sequence ID" value="ORZ33988.1"/>
    <property type="molecule type" value="Genomic_DNA"/>
</dbReference>